<comment type="pathway">
    <text evidence="1 7">Cofactor biosynthesis; riboflavin biosynthesis; riboflavin from 2-hydroxy-3-oxobutyl phosphate and 5-amino-6-(D-ribitylamino)uracil: step 1/2.</text>
</comment>
<comment type="similarity">
    <text evidence="2 7">Belongs to the DMRL synthase family.</text>
</comment>
<dbReference type="SUPFAM" id="SSF52121">
    <property type="entry name" value="Lumazine synthase"/>
    <property type="match status" value="1"/>
</dbReference>
<evidence type="ECO:0000256" key="3">
    <source>
        <dbReference type="ARBA" id="ARBA00012664"/>
    </source>
</evidence>
<feature type="binding site" evidence="7">
    <location>
        <position position="113"/>
    </location>
    <ligand>
        <name>5-amino-6-(D-ribitylamino)uracil</name>
        <dbReference type="ChEBI" id="CHEBI:15934"/>
    </ligand>
</feature>
<evidence type="ECO:0000313" key="8">
    <source>
        <dbReference type="EMBL" id="PWJ96450.1"/>
    </source>
</evidence>
<comment type="function">
    <text evidence="7">Catalyzes the formation of 6,7-dimethyl-8-ribityllumazine by condensation of 5-amino-6-(D-ribitylamino)uracil with 3,4-dihydroxy-2-butanone 4-phosphate. This is the penultimate step in the biosynthesis of riboflavin.</text>
</comment>
<feature type="binding site" evidence="7">
    <location>
        <begin position="80"/>
        <end position="82"/>
    </location>
    <ligand>
        <name>5-amino-6-(D-ribitylamino)uracil</name>
        <dbReference type="ChEBI" id="CHEBI:15934"/>
    </ligand>
</feature>
<evidence type="ECO:0000256" key="1">
    <source>
        <dbReference type="ARBA" id="ARBA00004917"/>
    </source>
</evidence>
<name>A0AA45HJU2_9BACT</name>
<dbReference type="GO" id="GO:0000906">
    <property type="term" value="F:6,7-dimethyl-8-ribityllumazine synthase activity"/>
    <property type="evidence" value="ECO:0007669"/>
    <property type="project" value="UniProtKB-UniRule"/>
</dbReference>
<protein>
    <recommendedName>
        <fullName evidence="3 7">6,7-dimethyl-8-ribityllumazine synthase</fullName>
        <shortName evidence="7">DMRL synthase</shortName>
        <shortName evidence="7">LS</shortName>
        <shortName evidence="7">Lumazine synthase</shortName>
        <ecNumber evidence="3 7">2.5.1.78</ecNumber>
    </recommendedName>
</protein>
<evidence type="ECO:0000256" key="7">
    <source>
        <dbReference type="HAMAP-Rule" id="MF_00178"/>
    </source>
</evidence>
<proteinExistence type="inferred from homology"/>
<accession>A0AA45HJU2</accession>
<keyword evidence="4 7" id="KW-0686">Riboflavin biosynthesis</keyword>
<dbReference type="PANTHER" id="PTHR21058">
    <property type="entry name" value="6,7-DIMETHYL-8-RIBITYLLUMAZINE SYNTHASE DMRL SYNTHASE LUMAZINE SYNTHASE"/>
    <property type="match status" value="1"/>
</dbReference>
<keyword evidence="9" id="KW-1185">Reference proteome</keyword>
<feature type="binding site" evidence="7">
    <location>
        <begin position="85"/>
        <end position="86"/>
    </location>
    <ligand>
        <name>(2S)-2-hydroxy-3-oxobutyl phosphate</name>
        <dbReference type="ChEBI" id="CHEBI:58830"/>
    </ligand>
</feature>
<evidence type="ECO:0000256" key="5">
    <source>
        <dbReference type="ARBA" id="ARBA00022679"/>
    </source>
</evidence>
<dbReference type="GO" id="GO:0005829">
    <property type="term" value="C:cytosol"/>
    <property type="evidence" value="ECO:0007669"/>
    <property type="project" value="TreeGrafter"/>
</dbReference>
<reference evidence="8 9" key="1">
    <citation type="submission" date="2018-05" db="EMBL/GenBank/DDBJ databases">
        <title>Genomic Encyclopedia of Type Strains, Phase IV (KMG-IV): sequencing the most valuable type-strain genomes for metagenomic binning, comparative biology and taxonomic classification.</title>
        <authorList>
            <person name="Goeker M."/>
        </authorList>
    </citation>
    <scope>NUCLEOTIDE SEQUENCE [LARGE SCALE GENOMIC DNA]</scope>
    <source>
        <strain evidence="8 9">DSM 24906</strain>
    </source>
</reference>
<feature type="binding site" evidence="7">
    <location>
        <position position="127"/>
    </location>
    <ligand>
        <name>(2S)-2-hydroxy-3-oxobutyl phosphate</name>
        <dbReference type="ChEBI" id="CHEBI:58830"/>
    </ligand>
</feature>
<dbReference type="NCBIfam" id="TIGR00114">
    <property type="entry name" value="lumazine-synth"/>
    <property type="match status" value="1"/>
</dbReference>
<dbReference type="PANTHER" id="PTHR21058:SF0">
    <property type="entry name" value="6,7-DIMETHYL-8-RIBITYLLUMAZINE SYNTHASE"/>
    <property type="match status" value="1"/>
</dbReference>
<dbReference type="Proteomes" id="UP000245921">
    <property type="component" value="Unassembled WGS sequence"/>
</dbReference>
<comment type="catalytic activity">
    <reaction evidence="6 7">
        <text>(2S)-2-hydroxy-3-oxobutyl phosphate + 5-amino-6-(D-ribitylamino)uracil = 6,7-dimethyl-8-(1-D-ribityl)lumazine + phosphate + 2 H2O + H(+)</text>
        <dbReference type="Rhea" id="RHEA:26152"/>
        <dbReference type="ChEBI" id="CHEBI:15377"/>
        <dbReference type="ChEBI" id="CHEBI:15378"/>
        <dbReference type="ChEBI" id="CHEBI:15934"/>
        <dbReference type="ChEBI" id="CHEBI:43474"/>
        <dbReference type="ChEBI" id="CHEBI:58201"/>
        <dbReference type="ChEBI" id="CHEBI:58830"/>
        <dbReference type="EC" id="2.5.1.78"/>
    </reaction>
</comment>
<dbReference type="EC" id="2.5.1.78" evidence="3 7"/>
<dbReference type="Gene3D" id="3.40.50.960">
    <property type="entry name" value="Lumazine/riboflavin synthase"/>
    <property type="match status" value="1"/>
</dbReference>
<dbReference type="InterPro" id="IPR034964">
    <property type="entry name" value="LS"/>
</dbReference>
<dbReference type="AlphaFoldDB" id="A0AA45HJU2"/>
<gene>
    <name evidence="7" type="primary">ribH</name>
    <name evidence="8" type="ORF">C7380_10121</name>
</gene>
<dbReference type="EMBL" id="QGGI01000001">
    <property type="protein sequence ID" value="PWJ96450.1"/>
    <property type="molecule type" value="Genomic_DNA"/>
</dbReference>
<organism evidence="8 9">
    <name type="scientific">Oceanotoga teriensis</name>
    <dbReference type="NCBI Taxonomy" id="515440"/>
    <lineage>
        <taxon>Bacteria</taxon>
        <taxon>Thermotogati</taxon>
        <taxon>Thermotogota</taxon>
        <taxon>Thermotogae</taxon>
        <taxon>Petrotogales</taxon>
        <taxon>Petrotogaceae</taxon>
        <taxon>Oceanotoga</taxon>
    </lineage>
</organism>
<feature type="binding site" evidence="7">
    <location>
        <begin position="56"/>
        <end position="58"/>
    </location>
    <ligand>
        <name>5-amino-6-(D-ribitylamino)uracil</name>
        <dbReference type="ChEBI" id="CHEBI:15934"/>
    </ligand>
</feature>
<dbReference type="InterPro" id="IPR002180">
    <property type="entry name" value="LS/RS"/>
</dbReference>
<evidence type="ECO:0000256" key="2">
    <source>
        <dbReference type="ARBA" id="ARBA00007424"/>
    </source>
</evidence>
<evidence type="ECO:0000256" key="4">
    <source>
        <dbReference type="ARBA" id="ARBA00022619"/>
    </source>
</evidence>
<dbReference type="Pfam" id="PF00885">
    <property type="entry name" value="DMRL_synthase"/>
    <property type="match status" value="1"/>
</dbReference>
<dbReference type="InterPro" id="IPR036467">
    <property type="entry name" value="LS/RS_sf"/>
</dbReference>
<keyword evidence="5 7" id="KW-0808">Transferase</keyword>
<comment type="caution">
    <text evidence="8">The sequence shown here is derived from an EMBL/GenBank/DDBJ whole genome shotgun (WGS) entry which is preliminary data.</text>
</comment>
<sequence>MNIYEGKYNGLNKKIAIIISRFNSTITDNLLKGANDCLIRHDVKEEDIDVYIVPGAFEIPHLCNKILDSEKYNGIIALACIIRGDTYHFEIVSNEVSKGIAHLTLNSKIPISFGVVTSDTLEQSFNRSGLKSGNKGFDAALSLLEMINIDNLI</sequence>
<evidence type="ECO:0000256" key="6">
    <source>
        <dbReference type="ARBA" id="ARBA00048785"/>
    </source>
</evidence>
<dbReference type="GO" id="GO:0009231">
    <property type="term" value="P:riboflavin biosynthetic process"/>
    <property type="evidence" value="ECO:0007669"/>
    <property type="project" value="UniProtKB-UniRule"/>
</dbReference>
<evidence type="ECO:0000313" key="9">
    <source>
        <dbReference type="Proteomes" id="UP000245921"/>
    </source>
</evidence>
<feature type="active site" description="Proton donor" evidence="7">
    <location>
        <position position="88"/>
    </location>
</feature>
<dbReference type="HAMAP" id="MF_00178">
    <property type="entry name" value="Lumazine_synth"/>
    <property type="match status" value="1"/>
</dbReference>
<dbReference type="RefSeq" id="WP_109603450.1">
    <property type="nucleotide sequence ID" value="NZ_QGGI01000001.1"/>
</dbReference>
<feature type="binding site" evidence="7">
    <location>
        <position position="22"/>
    </location>
    <ligand>
        <name>5-amino-6-(D-ribitylamino)uracil</name>
        <dbReference type="ChEBI" id="CHEBI:15934"/>
    </ligand>
</feature>
<dbReference type="GO" id="GO:0009349">
    <property type="term" value="C:riboflavin synthase complex"/>
    <property type="evidence" value="ECO:0007669"/>
    <property type="project" value="UniProtKB-UniRule"/>
</dbReference>
<dbReference type="CDD" id="cd09209">
    <property type="entry name" value="Lumazine_synthase-I"/>
    <property type="match status" value="1"/>
</dbReference>